<keyword evidence="2" id="KW-1185">Reference proteome</keyword>
<protein>
    <submittedName>
        <fullName evidence="1">Uncharacterized protein</fullName>
    </submittedName>
</protein>
<gene>
    <name evidence="1" type="ORF">BV22DRAFT_1051915</name>
</gene>
<dbReference type="Proteomes" id="UP000790709">
    <property type="component" value="Unassembled WGS sequence"/>
</dbReference>
<evidence type="ECO:0000313" key="1">
    <source>
        <dbReference type="EMBL" id="KAH7918168.1"/>
    </source>
</evidence>
<proteinExistence type="predicted"/>
<dbReference type="EMBL" id="MU266839">
    <property type="protein sequence ID" value="KAH7918168.1"/>
    <property type="molecule type" value="Genomic_DNA"/>
</dbReference>
<reference evidence="1" key="1">
    <citation type="journal article" date="2021" name="New Phytol.">
        <title>Evolutionary innovations through gain and loss of genes in the ectomycorrhizal Boletales.</title>
        <authorList>
            <person name="Wu G."/>
            <person name="Miyauchi S."/>
            <person name="Morin E."/>
            <person name="Kuo A."/>
            <person name="Drula E."/>
            <person name="Varga T."/>
            <person name="Kohler A."/>
            <person name="Feng B."/>
            <person name="Cao Y."/>
            <person name="Lipzen A."/>
            <person name="Daum C."/>
            <person name="Hundley H."/>
            <person name="Pangilinan J."/>
            <person name="Johnson J."/>
            <person name="Barry K."/>
            <person name="LaButti K."/>
            <person name="Ng V."/>
            <person name="Ahrendt S."/>
            <person name="Min B."/>
            <person name="Choi I.G."/>
            <person name="Park H."/>
            <person name="Plett J.M."/>
            <person name="Magnuson J."/>
            <person name="Spatafora J.W."/>
            <person name="Nagy L.G."/>
            <person name="Henrissat B."/>
            <person name="Grigoriev I.V."/>
            <person name="Yang Z.L."/>
            <person name="Xu J."/>
            <person name="Martin F.M."/>
        </authorList>
    </citation>
    <scope>NUCLEOTIDE SEQUENCE</scope>
    <source>
        <strain evidence="1">KUC20120723A-06</strain>
    </source>
</reference>
<name>A0ACB8AZ79_9AGAM</name>
<evidence type="ECO:0000313" key="2">
    <source>
        <dbReference type="Proteomes" id="UP000790709"/>
    </source>
</evidence>
<sequence>MSLAFYDSVVAAPHSASYIHPKSPYLKVIALNKDITHLQHPHHLPAHHPTIVLLPPLANCQKQHYWTHHSYIWTYLHPILPPGRDKGTLDLWCTNKNYILLYESGVLPSHESKISVSYNLRVSALKIQACTSRIPDTSATWFSDTIQASHLKDVSRKLNYWYNTTHFSRFLELWELTTKQPDIAIISPENDHWSSVMVEVGWSQKYKDLLESANIWLLGGRSNGSNSPGEVNVVLLIDLQESWCQGSGGQSSSSQDRDNGQGIMRGRGVSGLLCDPWQG</sequence>
<accession>A0ACB8AZ79</accession>
<organism evidence="1 2">
    <name type="scientific">Leucogyrophana mollusca</name>
    <dbReference type="NCBI Taxonomy" id="85980"/>
    <lineage>
        <taxon>Eukaryota</taxon>
        <taxon>Fungi</taxon>
        <taxon>Dikarya</taxon>
        <taxon>Basidiomycota</taxon>
        <taxon>Agaricomycotina</taxon>
        <taxon>Agaricomycetes</taxon>
        <taxon>Agaricomycetidae</taxon>
        <taxon>Boletales</taxon>
        <taxon>Boletales incertae sedis</taxon>
        <taxon>Leucogyrophana</taxon>
    </lineage>
</organism>
<comment type="caution">
    <text evidence="1">The sequence shown here is derived from an EMBL/GenBank/DDBJ whole genome shotgun (WGS) entry which is preliminary data.</text>
</comment>